<sequence length="536" mass="59312">MAPPSSLPPPTCESLFNSESDSDASSAAYDSGSSRSSSECTNRLGSENVSPSTNLCSRSSAETFASTVASSVEDDCTHTAQVFSRDSDPDPDYEIARLDPYTHEITDSTVRPSNPADFARLFPSMNRLFICHDDFTNDGNMNLRVTTDATYRNRRISMQLFHLRMYDLARRDFSLRRYCRDSGREICSIKRQYVQRPATEAKPSMTSVLKKNFSLRRSHPSHPASANHSRNSSPSPKIAHNIAHDPVAHIPLCCGTAGSDASQGSSQASSSRSTTSSISEFSASASALLAQPQRPLATDTIKLEFSNYARVDVTRCNARNALGYSFDWWGNSYSWHRVTDEQNMPGVVSFHLYRNSEPAPLAHLVPETRSPNQVAADENANGWIPPCHMWISDNAILSELTDHADVIVATGLVSLVDDCIRAKWQKKKPVQKPRHRMSLLLNPSSPLSLSHSRNRTQSLNSENCEPHADEGGTANRAQNLSLWGAPSPAPIPIHTPKLQKVLPRLHLRMPFHRRPSVTKTSSPLRFISPLPTTVQY</sequence>
<proteinExistence type="predicted"/>
<feature type="region of interest" description="Disordered" evidence="1">
    <location>
        <begin position="1"/>
        <end position="56"/>
    </location>
</feature>
<evidence type="ECO:0000313" key="3">
    <source>
        <dbReference type="Proteomes" id="UP000034841"/>
    </source>
</evidence>
<accession>A0A0F8B3C2</accession>
<feature type="region of interest" description="Disordered" evidence="1">
    <location>
        <begin position="215"/>
        <end position="240"/>
    </location>
</feature>
<reference evidence="2 3" key="1">
    <citation type="submission" date="2015-04" db="EMBL/GenBank/DDBJ databases">
        <title>Genome sequence of Ceratocystis platani, a major pathogen of plane trees.</title>
        <authorList>
            <person name="Belbahri L."/>
        </authorList>
    </citation>
    <scope>NUCLEOTIDE SEQUENCE [LARGE SCALE GENOMIC DNA]</scope>
    <source>
        <strain evidence="2 3">CFO</strain>
    </source>
</reference>
<keyword evidence="3" id="KW-1185">Reference proteome</keyword>
<dbReference type="OrthoDB" id="5317787at2759"/>
<protein>
    <submittedName>
        <fullName evidence="2">Uncharacterized protein</fullName>
    </submittedName>
</protein>
<dbReference type="Proteomes" id="UP000034841">
    <property type="component" value="Unassembled WGS sequence"/>
</dbReference>
<feature type="compositionally biased region" description="Low complexity" evidence="1">
    <location>
        <begin position="23"/>
        <end position="38"/>
    </location>
</feature>
<feature type="region of interest" description="Disordered" evidence="1">
    <location>
        <begin position="441"/>
        <end position="474"/>
    </location>
</feature>
<evidence type="ECO:0000256" key="1">
    <source>
        <dbReference type="SAM" id="MobiDB-lite"/>
    </source>
</evidence>
<organism evidence="2 3">
    <name type="scientific">Ceratocystis fimbriata f. sp. platani</name>
    <dbReference type="NCBI Taxonomy" id="88771"/>
    <lineage>
        <taxon>Eukaryota</taxon>
        <taxon>Fungi</taxon>
        <taxon>Dikarya</taxon>
        <taxon>Ascomycota</taxon>
        <taxon>Pezizomycotina</taxon>
        <taxon>Sordariomycetes</taxon>
        <taxon>Hypocreomycetidae</taxon>
        <taxon>Microascales</taxon>
        <taxon>Ceratocystidaceae</taxon>
        <taxon>Ceratocystis</taxon>
    </lineage>
</organism>
<name>A0A0F8B3C2_CERFI</name>
<dbReference type="AlphaFoldDB" id="A0A0F8B3C2"/>
<feature type="compositionally biased region" description="Pro residues" evidence="1">
    <location>
        <begin position="1"/>
        <end position="11"/>
    </location>
</feature>
<feature type="compositionally biased region" description="Low complexity" evidence="1">
    <location>
        <begin position="441"/>
        <end position="450"/>
    </location>
</feature>
<dbReference type="EMBL" id="LBBL01000065">
    <property type="protein sequence ID" value="KKF96066.1"/>
    <property type="molecule type" value="Genomic_DNA"/>
</dbReference>
<evidence type="ECO:0000313" key="2">
    <source>
        <dbReference type="EMBL" id="KKF96066.1"/>
    </source>
</evidence>
<feature type="compositionally biased region" description="Polar residues" evidence="1">
    <location>
        <begin position="39"/>
        <end position="56"/>
    </location>
</feature>
<gene>
    <name evidence="2" type="ORF">CFO_g1599</name>
</gene>
<comment type="caution">
    <text evidence="2">The sequence shown here is derived from an EMBL/GenBank/DDBJ whole genome shotgun (WGS) entry which is preliminary data.</text>
</comment>